<dbReference type="OrthoDB" id="416217at2759"/>
<dbReference type="Gene3D" id="2.60.40.790">
    <property type="match status" value="1"/>
</dbReference>
<dbReference type="InterPro" id="IPR037898">
    <property type="entry name" value="NudC_fam"/>
</dbReference>
<feature type="domain" description="CS" evidence="3">
    <location>
        <begin position="9"/>
        <end position="99"/>
    </location>
</feature>
<evidence type="ECO:0000256" key="1">
    <source>
        <dbReference type="ARBA" id="ARBA00004496"/>
    </source>
</evidence>
<dbReference type="OMA" id="RQKEMGG"/>
<evidence type="ECO:0000313" key="4">
    <source>
        <dbReference type="EMBL" id="KAA8497971.1"/>
    </source>
</evidence>
<dbReference type="Proteomes" id="UP000324585">
    <property type="component" value="Unassembled WGS sequence"/>
</dbReference>
<sequence>MAPRAGNGGRTERYVWTQTLQEVSVVFDKLPAALSKRDVECHITRQSISLKVKGEVLSHGELYALVHPGECFWQLDSHERTITINLEKVAHDEWWKCVVKGDPEIDTGLVEPENARLQDLDDETRTVVEKMMVEQRQQQMTRAFPSRP</sequence>
<protein>
    <submittedName>
        <fullName evidence="4">Protein BOBBER 1</fullName>
    </submittedName>
</protein>
<dbReference type="CDD" id="cd06467">
    <property type="entry name" value="p23_NUDC_like"/>
    <property type="match status" value="1"/>
</dbReference>
<dbReference type="PROSITE" id="PS51203">
    <property type="entry name" value="CS"/>
    <property type="match status" value="1"/>
</dbReference>
<evidence type="ECO:0000313" key="5">
    <source>
        <dbReference type="Proteomes" id="UP000324585"/>
    </source>
</evidence>
<proteinExistence type="predicted"/>
<dbReference type="Pfam" id="PF04969">
    <property type="entry name" value="CS"/>
    <property type="match status" value="1"/>
</dbReference>
<comment type="caution">
    <text evidence="4">The sequence shown here is derived from an EMBL/GenBank/DDBJ whole genome shotgun (WGS) entry which is preliminary data.</text>
</comment>
<evidence type="ECO:0000256" key="2">
    <source>
        <dbReference type="ARBA" id="ARBA00022490"/>
    </source>
</evidence>
<gene>
    <name evidence="4" type="ORF">FVE85_5556</name>
</gene>
<dbReference type="AlphaFoldDB" id="A0A5J4Z2A7"/>
<organism evidence="4 5">
    <name type="scientific">Porphyridium purpureum</name>
    <name type="common">Red alga</name>
    <name type="synonym">Porphyridium cruentum</name>
    <dbReference type="NCBI Taxonomy" id="35688"/>
    <lineage>
        <taxon>Eukaryota</taxon>
        <taxon>Rhodophyta</taxon>
        <taxon>Bangiophyceae</taxon>
        <taxon>Porphyridiales</taxon>
        <taxon>Porphyridiaceae</taxon>
        <taxon>Porphyridium</taxon>
    </lineage>
</organism>
<dbReference type="GO" id="GO:0051082">
    <property type="term" value="F:unfolded protein binding"/>
    <property type="evidence" value="ECO:0007669"/>
    <property type="project" value="TreeGrafter"/>
</dbReference>
<dbReference type="FunFam" id="2.60.40.790:FF:000001">
    <property type="entry name" value="Nuclear migration protein nudC"/>
    <property type="match status" value="1"/>
</dbReference>
<dbReference type="InterPro" id="IPR008978">
    <property type="entry name" value="HSP20-like_chaperone"/>
</dbReference>
<comment type="subcellular location">
    <subcellularLocation>
        <location evidence="1">Cytoplasm</location>
    </subcellularLocation>
</comment>
<dbReference type="GO" id="GO:0005737">
    <property type="term" value="C:cytoplasm"/>
    <property type="evidence" value="ECO:0007669"/>
    <property type="project" value="UniProtKB-SubCell"/>
</dbReference>
<dbReference type="SUPFAM" id="SSF49764">
    <property type="entry name" value="HSP20-like chaperones"/>
    <property type="match status" value="1"/>
</dbReference>
<evidence type="ECO:0000259" key="3">
    <source>
        <dbReference type="PROSITE" id="PS51203"/>
    </source>
</evidence>
<keyword evidence="5" id="KW-1185">Reference proteome</keyword>
<name>A0A5J4Z2A7_PORPP</name>
<reference evidence="5" key="1">
    <citation type="journal article" date="2019" name="Nat. Commun.">
        <title>Expansion of phycobilisome linker gene families in mesophilic red algae.</title>
        <authorList>
            <person name="Lee J."/>
            <person name="Kim D."/>
            <person name="Bhattacharya D."/>
            <person name="Yoon H.S."/>
        </authorList>
    </citation>
    <scope>NUCLEOTIDE SEQUENCE [LARGE SCALE GENOMIC DNA]</scope>
    <source>
        <strain evidence="5">CCMP 1328</strain>
    </source>
</reference>
<keyword evidence="2" id="KW-0963">Cytoplasm</keyword>
<dbReference type="PANTHER" id="PTHR12356:SF3">
    <property type="entry name" value="NUCLEAR MIGRATION PROTEIN NUDC"/>
    <property type="match status" value="1"/>
</dbReference>
<accession>A0A5J4Z2A7</accession>
<dbReference type="EMBL" id="VRMN01000001">
    <property type="protein sequence ID" value="KAA8497971.1"/>
    <property type="molecule type" value="Genomic_DNA"/>
</dbReference>
<dbReference type="GO" id="GO:0006457">
    <property type="term" value="P:protein folding"/>
    <property type="evidence" value="ECO:0007669"/>
    <property type="project" value="TreeGrafter"/>
</dbReference>
<dbReference type="PANTHER" id="PTHR12356">
    <property type="entry name" value="NUCLEAR MOVEMENT PROTEIN NUDC"/>
    <property type="match status" value="1"/>
</dbReference>
<dbReference type="InterPro" id="IPR007052">
    <property type="entry name" value="CS_dom"/>
</dbReference>